<dbReference type="EMBL" id="CABFOC020000042">
    <property type="protein sequence ID" value="CAH0051869.1"/>
    <property type="molecule type" value="Genomic_DNA"/>
</dbReference>
<dbReference type="Proteomes" id="UP000775872">
    <property type="component" value="Unassembled WGS sequence"/>
</dbReference>
<dbReference type="AlphaFoldDB" id="A0A9N9ZAQ7"/>
<dbReference type="OrthoDB" id="10000533at2759"/>
<evidence type="ECO:0000259" key="4">
    <source>
        <dbReference type="Pfam" id="PF05368"/>
    </source>
</evidence>
<dbReference type="InterPro" id="IPR008030">
    <property type="entry name" value="NmrA-like"/>
</dbReference>
<name>A0A9N9ZAQ7_9HYPO</name>
<dbReference type="Gene3D" id="3.40.50.720">
    <property type="entry name" value="NAD(P)-binding Rossmann-like Domain"/>
    <property type="match status" value="1"/>
</dbReference>
<sequence length="317" mass="34973">MVNIAIAGGSGQVSHEIIDALVASKKHTITILSRKGAPAVLGTPDIRWKTVDYDDKLSLIDALRGVHTVLSFIQLLSDPGQKSQRNLIDASIAAGVKRFSPSEYGSKGTVHMSWWEGKEKIREYLEEVNAGGQVLEYTLFQPGLFLNYLAYPHKTSKHVDPLQSVFDFENKRAILVEDYEDAIMTLTTVADLAAVIARAVEYEGKWPKRGGICGNRMTFSEVIELGGRIRGEPFKIDKVSIKDLEAGDLKTSWNLEAVHKAVSDEQASALLKAVSIGILLSSIKGAWDISNEWNELLPDFKFTQAEDFLGAVWEGKP</sequence>
<keyword evidence="2" id="KW-0521">NADP</keyword>
<dbReference type="PANTHER" id="PTHR47706:SF4">
    <property type="entry name" value="NMRA-LIKE DOMAIN-CONTAINING PROTEIN"/>
    <property type="match status" value="1"/>
</dbReference>
<proteinExistence type="inferred from homology"/>
<evidence type="ECO:0000256" key="3">
    <source>
        <dbReference type="ARBA" id="ARBA00023002"/>
    </source>
</evidence>
<keyword evidence="3" id="KW-0560">Oxidoreductase</keyword>
<comment type="caution">
    <text evidence="5">The sequence shown here is derived from an EMBL/GenBank/DDBJ whole genome shotgun (WGS) entry which is preliminary data.</text>
</comment>
<reference evidence="5" key="1">
    <citation type="submission" date="2021-10" db="EMBL/GenBank/DDBJ databases">
        <authorList>
            <person name="Piombo E."/>
        </authorList>
    </citation>
    <scope>NUCLEOTIDE SEQUENCE</scope>
</reference>
<evidence type="ECO:0000256" key="1">
    <source>
        <dbReference type="ARBA" id="ARBA00005725"/>
    </source>
</evidence>
<protein>
    <recommendedName>
        <fullName evidence="4">NmrA-like domain-containing protein</fullName>
    </recommendedName>
</protein>
<keyword evidence="6" id="KW-1185">Reference proteome</keyword>
<accession>A0A9N9ZAQ7</accession>
<evidence type="ECO:0000313" key="5">
    <source>
        <dbReference type="EMBL" id="CAH0051869.1"/>
    </source>
</evidence>
<evidence type="ECO:0000256" key="2">
    <source>
        <dbReference type="ARBA" id="ARBA00022857"/>
    </source>
</evidence>
<evidence type="ECO:0000313" key="6">
    <source>
        <dbReference type="Proteomes" id="UP000775872"/>
    </source>
</evidence>
<dbReference type="PANTHER" id="PTHR47706">
    <property type="entry name" value="NMRA-LIKE FAMILY PROTEIN"/>
    <property type="match status" value="1"/>
</dbReference>
<dbReference type="SUPFAM" id="SSF51735">
    <property type="entry name" value="NAD(P)-binding Rossmann-fold domains"/>
    <property type="match status" value="1"/>
</dbReference>
<organism evidence="5 6">
    <name type="scientific">Clonostachys solani</name>
    <dbReference type="NCBI Taxonomy" id="160281"/>
    <lineage>
        <taxon>Eukaryota</taxon>
        <taxon>Fungi</taxon>
        <taxon>Dikarya</taxon>
        <taxon>Ascomycota</taxon>
        <taxon>Pezizomycotina</taxon>
        <taxon>Sordariomycetes</taxon>
        <taxon>Hypocreomycetidae</taxon>
        <taxon>Hypocreales</taxon>
        <taxon>Bionectriaceae</taxon>
        <taxon>Clonostachys</taxon>
    </lineage>
</organism>
<dbReference type="GO" id="GO:0016491">
    <property type="term" value="F:oxidoreductase activity"/>
    <property type="evidence" value="ECO:0007669"/>
    <property type="project" value="UniProtKB-KW"/>
</dbReference>
<dbReference type="Gene3D" id="3.90.25.10">
    <property type="entry name" value="UDP-galactose 4-epimerase, domain 1"/>
    <property type="match status" value="1"/>
</dbReference>
<dbReference type="InterPro" id="IPR051609">
    <property type="entry name" value="NmrA/Isoflavone_reductase-like"/>
</dbReference>
<dbReference type="InterPro" id="IPR036291">
    <property type="entry name" value="NAD(P)-bd_dom_sf"/>
</dbReference>
<feature type="domain" description="NmrA-like" evidence="4">
    <location>
        <begin position="4"/>
        <end position="267"/>
    </location>
</feature>
<dbReference type="Pfam" id="PF05368">
    <property type="entry name" value="NmrA"/>
    <property type="match status" value="1"/>
</dbReference>
<gene>
    <name evidence="5" type="ORF">CSOL1703_00014522</name>
</gene>
<comment type="similarity">
    <text evidence="1">Belongs to the NmrA-type oxidoreductase family. Isoflavone reductase subfamily.</text>
</comment>